<feature type="transmembrane region" description="Helical" evidence="1">
    <location>
        <begin position="12"/>
        <end position="32"/>
    </location>
</feature>
<keyword evidence="1" id="KW-0472">Membrane</keyword>
<dbReference type="AlphaFoldDB" id="A0A6G0TYF0"/>
<accession>A0A6G0TYF0</accession>
<evidence type="ECO:0000256" key="1">
    <source>
        <dbReference type="SAM" id="Phobius"/>
    </source>
</evidence>
<keyword evidence="1" id="KW-0812">Transmembrane</keyword>
<evidence type="ECO:0000313" key="3">
    <source>
        <dbReference type="Proteomes" id="UP000475862"/>
    </source>
</evidence>
<name>A0A6G0TYF0_APHGL</name>
<organism evidence="2 3">
    <name type="scientific">Aphis glycines</name>
    <name type="common">Soybean aphid</name>
    <dbReference type="NCBI Taxonomy" id="307491"/>
    <lineage>
        <taxon>Eukaryota</taxon>
        <taxon>Metazoa</taxon>
        <taxon>Ecdysozoa</taxon>
        <taxon>Arthropoda</taxon>
        <taxon>Hexapoda</taxon>
        <taxon>Insecta</taxon>
        <taxon>Pterygota</taxon>
        <taxon>Neoptera</taxon>
        <taxon>Paraneoptera</taxon>
        <taxon>Hemiptera</taxon>
        <taxon>Sternorrhyncha</taxon>
        <taxon>Aphidomorpha</taxon>
        <taxon>Aphidoidea</taxon>
        <taxon>Aphididae</taxon>
        <taxon>Aphidini</taxon>
        <taxon>Aphis</taxon>
        <taxon>Aphis</taxon>
    </lineage>
</organism>
<dbReference type="EMBL" id="VYZN01000013">
    <property type="protein sequence ID" value="KAE9541296.1"/>
    <property type="molecule type" value="Genomic_DNA"/>
</dbReference>
<comment type="caution">
    <text evidence="2">The sequence shown here is derived from an EMBL/GenBank/DDBJ whole genome shotgun (WGS) entry which is preliminary data.</text>
</comment>
<gene>
    <name evidence="2" type="ORF">AGLY_004541</name>
</gene>
<protein>
    <submittedName>
        <fullName evidence="2">Uncharacterized protein</fullName>
    </submittedName>
</protein>
<keyword evidence="3" id="KW-1185">Reference proteome</keyword>
<proteinExistence type="predicted"/>
<evidence type="ECO:0000313" key="2">
    <source>
        <dbReference type="EMBL" id="KAE9541296.1"/>
    </source>
</evidence>
<dbReference type="Proteomes" id="UP000475862">
    <property type="component" value="Unassembled WGS sequence"/>
</dbReference>
<keyword evidence="1" id="KW-1133">Transmembrane helix</keyword>
<sequence>MTQFNGPANMLIYFPDKIVYINYLLIRLLLYLPIKMFNNTIKVHCLLYKITITHLMKDDTISAVGQAALPLIGLDNFTKFVCDNFNSGVLSVEAQTSTAKQQQQMENSHHFKTLDIVNSKCQQTNVSSSIKRSSVCSLKLLLTNLFIRHDFPTLLFPKMTTFSIGFCLTKIYLFIDNKNVCVTQIFMQKTDIILI</sequence>
<reference evidence="2 3" key="1">
    <citation type="submission" date="2019-08" db="EMBL/GenBank/DDBJ databases">
        <title>The genome of the soybean aphid Biotype 1, its phylome, world population structure and adaptation to the North American continent.</title>
        <authorList>
            <person name="Giordano R."/>
            <person name="Donthu R.K."/>
            <person name="Hernandez A.G."/>
            <person name="Wright C.L."/>
            <person name="Zimin A.V."/>
        </authorList>
    </citation>
    <scope>NUCLEOTIDE SEQUENCE [LARGE SCALE GENOMIC DNA]</scope>
    <source>
        <tissue evidence="2">Whole aphids</tissue>
    </source>
</reference>
<dbReference type="OrthoDB" id="1436450at2759"/>